<evidence type="ECO:0000256" key="5">
    <source>
        <dbReference type="RuleBase" id="RU367081"/>
    </source>
</evidence>
<dbReference type="GO" id="GO:0006488">
    <property type="term" value="P:dolichol-linked oligosaccharide biosynthetic process"/>
    <property type="evidence" value="ECO:0007669"/>
    <property type="project" value="UniProtKB-UniRule"/>
</dbReference>
<keyword evidence="3 5" id="KW-1133">Transmembrane helix</keyword>
<evidence type="ECO:0000256" key="1">
    <source>
        <dbReference type="ARBA" id="ARBA00004127"/>
    </source>
</evidence>
<dbReference type="GO" id="GO:0160198">
    <property type="term" value="F:polyprenal reductase activity"/>
    <property type="evidence" value="ECO:0007669"/>
    <property type="project" value="UniProtKB-EC"/>
</dbReference>
<dbReference type="UniPathway" id="UPA00378"/>
<comment type="subcellular location">
    <subcellularLocation>
        <location evidence="1">Endomembrane system</location>
        <topology evidence="1">Multi-pass membrane protein</topology>
    </subcellularLocation>
    <subcellularLocation>
        <location evidence="5">Endoplasmic reticulum membrane</location>
    </subcellularLocation>
</comment>
<dbReference type="GO" id="GO:0003865">
    <property type="term" value="F:3-oxo-5-alpha-steroid 4-dehydrogenase activity"/>
    <property type="evidence" value="ECO:0007669"/>
    <property type="project" value="TreeGrafter"/>
</dbReference>
<reference evidence="7 8" key="1">
    <citation type="submission" date="2016-05" db="EMBL/GenBank/DDBJ databases">
        <title>Comparative analysis of secretome profiles of manganese(II)-oxidizing ascomycete fungi.</title>
        <authorList>
            <consortium name="DOE Joint Genome Institute"/>
            <person name="Zeiner C.A."/>
            <person name="Purvine S.O."/>
            <person name="Zink E.M."/>
            <person name="Wu S."/>
            <person name="Pasa-Tolic L."/>
            <person name="Chaput D.L."/>
            <person name="Haridas S."/>
            <person name="Grigoriev I.V."/>
            <person name="Santelli C.M."/>
            <person name="Hansel C.M."/>
        </authorList>
    </citation>
    <scope>NUCLEOTIDE SEQUENCE [LARGE SCALE GENOMIC DNA]</scope>
    <source>
        <strain evidence="7 8">AP3s5-JAC2a</strain>
    </source>
</reference>
<proteinExistence type="inferred from homology"/>
<comment type="caution">
    <text evidence="5">Lacks conserved residue(s) required for the propagation of feature annotation.</text>
</comment>
<keyword evidence="5" id="KW-0560">Oxidoreductase</keyword>
<dbReference type="OrthoDB" id="541710at2759"/>
<dbReference type="AlphaFoldDB" id="A0A177CFQ7"/>
<keyword evidence="8" id="KW-1185">Reference proteome</keyword>
<feature type="transmembrane region" description="Helical" evidence="5">
    <location>
        <begin position="20"/>
        <end position="37"/>
    </location>
</feature>
<evidence type="ECO:0000256" key="3">
    <source>
        <dbReference type="ARBA" id="ARBA00022989"/>
    </source>
</evidence>
<keyword evidence="5" id="KW-0256">Endoplasmic reticulum</keyword>
<name>A0A177CFQ7_9PLEO</name>
<protein>
    <recommendedName>
        <fullName evidence="5">Polyprenal reductase</fullName>
        <ecNumber evidence="5">1.3.1.94</ecNumber>
    </recommendedName>
</protein>
<evidence type="ECO:0000259" key="6">
    <source>
        <dbReference type="Pfam" id="PF02544"/>
    </source>
</evidence>
<keyword evidence="2 5" id="KW-0812">Transmembrane</keyword>
<feature type="domain" description="3-oxo-5-alpha-steroid 4-dehydrogenase C-terminal" evidence="6">
    <location>
        <begin position="177"/>
        <end position="291"/>
    </location>
</feature>
<dbReference type="GO" id="GO:0102389">
    <property type="term" value="F:polyprenol reductase activity"/>
    <property type="evidence" value="ECO:0007669"/>
    <property type="project" value="UniProtKB-UniRule"/>
</dbReference>
<dbReference type="PANTHER" id="PTHR14624">
    <property type="entry name" value="DFG10 PROTEIN"/>
    <property type="match status" value="1"/>
</dbReference>
<dbReference type="Pfam" id="PF02544">
    <property type="entry name" value="Steroid_dh"/>
    <property type="match status" value="1"/>
</dbReference>
<dbReference type="GO" id="GO:0005789">
    <property type="term" value="C:endoplasmic reticulum membrane"/>
    <property type="evidence" value="ECO:0007669"/>
    <property type="project" value="UniProtKB-SubCell"/>
</dbReference>
<dbReference type="PANTHER" id="PTHR14624:SF0">
    <property type="entry name" value="POLYPRENOL REDUCTASE"/>
    <property type="match status" value="1"/>
</dbReference>
<evidence type="ECO:0000313" key="8">
    <source>
        <dbReference type="Proteomes" id="UP000077069"/>
    </source>
</evidence>
<dbReference type="EC" id="1.3.1.94" evidence="5"/>
<evidence type="ECO:0000313" key="7">
    <source>
        <dbReference type="EMBL" id="OAG06433.1"/>
    </source>
</evidence>
<evidence type="ECO:0000256" key="2">
    <source>
        <dbReference type="ARBA" id="ARBA00022692"/>
    </source>
</evidence>
<gene>
    <name evidence="7" type="ORF">CC84DRAFT_1164699</name>
</gene>
<comment type="similarity">
    <text evidence="5">Belongs to the steroid 5-alpha reductase family. Polyprenal reductase subfamily.</text>
</comment>
<dbReference type="RefSeq" id="XP_018036798.1">
    <property type="nucleotide sequence ID" value="XM_018178539.1"/>
</dbReference>
<dbReference type="InterPro" id="IPR039698">
    <property type="entry name" value="Dfg10/SRD5A3"/>
</dbReference>
<comment type="function">
    <text evidence="5">Plays a key role in early steps of protein N-linked glycosylation by being involved in the conversion of polyprenol into dolichol. Acts as a polyprenal reductase that mediates the reduction of polyprenal into dolichal in a NADP-dependent mechanism. Dolichols are required for the synthesis of dolichol-linked monosaccharides and the oligosaccharide precursor used for N-glycosylation.</text>
</comment>
<keyword evidence="4 5" id="KW-0472">Membrane</keyword>
<dbReference type="GO" id="GO:0016095">
    <property type="term" value="P:polyprenol catabolic process"/>
    <property type="evidence" value="ECO:0007669"/>
    <property type="project" value="UniProtKB-UniRule"/>
</dbReference>
<comment type="catalytic activity">
    <reaction evidence="5">
        <text>a di-trans,poly-cis-dolichal + NADP(+) = a di-trans,poly-cis-polyprenal + NADPH + H(+)</text>
        <dbReference type="Rhea" id="RHEA:80727"/>
        <dbReference type="Rhea" id="RHEA-COMP:19536"/>
        <dbReference type="Rhea" id="RHEA-COMP:19537"/>
        <dbReference type="ChEBI" id="CHEBI:15378"/>
        <dbReference type="ChEBI" id="CHEBI:57783"/>
        <dbReference type="ChEBI" id="CHEBI:58349"/>
        <dbReference type="ChEBI" id="CHEBI:231623"/>
        <dbReference type="ChEBI" id="CHEBI:231637"/>
        <dbReference type="EC" id="1.3.1.94"/>
    </reaction>
    <physiologicalReaction direction="right-to-left" evidence="5">
        <dbReference type="Rhea" id="RHEA:80729"/>
    </physiologicalReaction>
</comment>
<comment type="pathway">
    <text evidence="5">Protein modification; protein glycosylation.</text>
</comment>
<accession>A0A177CFQ7</accession>
<evidence type="ECO:0000256" key="4">
    <source>
        <dbReference type="ARBA" id="ARBA00023136"/>
    </source>
</evidence>
<dbReference type="STRING" id="1460663.A0A177CFQ7"/>
<dbReference type="Proteomes" id="UP000077069">
    <property type="component" value="Unassembled WGS sequence"/>
</dbReference>
<dbReference type="InParanoid" id="A0A177CFQ7"/>
<sequence>MDAAMDWLGLLLTPAAVRAFYLAASVLVLVIQATPALRIRFLAYGSRATAAQPAQTCPPNGLERLLDYVASFQVPHNYFTHFYVVSVASSLLWGWKLRLWDAGGQLPVLWALMLLQGVRRLVESHAYTSSSNSTMWFAHWILGLLFYLATNVAVWVDLQADIGPHRESYPAALSWKTATFAPAVLTAQALQHVYHAYLYRLRTQNNGYQLPSHPLFPDLLCPHYTCDIAVYVLLSFLGAPTGCPINWTLASAALFTAVNLGVTAAGTKDWYAQRFGKDKVSARRRMIPWLW</sequence>
<dbReference type="PROSITE" id="PS50244">
    <property type="entry name" value="S5A_REDUCTASE"/>
    <property type="match status" value="1"/>
</dbReference>
<feature type="transmembrane region" description="Helical" evidence="5">
    <location>
        <begin position="137"/>
        <end position="156"/>
    </location>
</feature>
<keyword evidence="5" id="KW-0521">NADP</keyword>
<dbReference type="GeneID" id="28762025"/>
<dbReference type="FunCoup" id="A0A177CFQ7">
    <property type="interactions" value="350"/>
</dbReference>
<organism evidence="7 8">
    <name type="scientific">Paraphaeosphaeria sporulosa</name>
    <dbReference type="NCBI Taxonomy" id="1460663"/>
    <lineage>
        <taxon>Eukaryota</taxon>
        <taxon>Fungi</taxon>
        <taxon>Dikarya</taxon>
        <taxon>Ascomycota</taxon>
        <taxon>Pezizomycotina</taxon>
        <taxon>Dothideomycetes</taxon>
        <taxon>Pleosporomycetidae</taxon>
        <taxon>Pleosporales</taxon>
        <taxon>Massarineae</taxon>
        <taxon>Didymosphaeriaceae</taxon>
        <taxon>Paraphaeosphaeria</taxon>
    </lineage>
</organism>
<dbReference type="EMBL" id="KV441552">
    <property type="protein sequence ID" value="OAG06433.1"/>
    <property type="molecule type" value="Genomic_DNA"/>
</dbReference>
<dbReference type="InterPro" id="IPR001104">
    <property type="entry name" value="3-oxo-5_a-steroid_4-DH_C"/>
</dbReference>